<dbReference type="PANTHER" id="PTHR47708:SF2">
    <property type="entry name" value="SI:CH73-132F6.5"/>
    <property type="match status" value="1"/>
</dbReference>
<reference evidence="3 4" key="1">
    <citation type="submission" date="2021-03" db="EMBL/GenBank/DDBJ databases">
        <title>Complete genome of Parasphingorhabdus_sp.JHSY0214.</title>
        <authorList>
            <person name="Yoo J.H."/>
            <person name="Bae J.W."/>
        </authorList>
    </citation>
    <scope>NUCLEOTIDE SEQUENCE [LARGE SCALE GENOMIC DNA]</scope>
    <source>
        <strain evidence="3 4">JHSY0214</strain>
    </source>
</reference>
<dbReference type="InterPro" id="IPR010839">
    <property type="entry name" value="AtuA_N"/>
</dbReference>
<dbReference type="Pfam" id="PF23544">
    <property type="entry name" value="AtuA_ferredoxin"/>
    <property type="match status" value="1"/>
</dbReference>
<dbReference type="InterPro" id="IPR056362">
    <property type="entry name" value="AtuA-like_ferredoxin_dom"/>
</dbReference>
<dbReference type="Proteomes" id="UP000663923">
    <property type="component" value="Chromosome"/>
</dbReference>
<dbReference type="EMBL" id="CP071794">
    <property type="protein sequence ID" value="QTD54716.1"/>
    <property type="molecule type" value="Genomic_DNA"/>
</dbReference>
<protein>
    <submittedName>
        <fullName evidence="3">DUF1446 domain-containing protein</fullName>
    </submittedName>
</protein>
<dbReference type="RefSeq" id="WP_207986550.1">
    <property type="nucleotide sequence ID" value="NZ_CP071794.1"/>
</dbReference>
<evidence type="ECO:0000313" key="3">
    <source>
        <dbReference type="EMBL" id="QTD54716.1"/>
    </source>
</evidence>
<organism evidence="3 4">
    <name type="scientific">Parasphingorhabdus cellanae</name>
    <dbReference type="NCBI Taxonomy" id="2806553"/>
    <lineage>
        <taxon>Bacteria</taxon>
        <taxon>Pseudomonadati</taxon>
        <taxon>Pseudomonadota</taxon>
        <taxon>Alphaproteobacteria</taxon>
        <taxon>Sphingomonadales</taxon>
        <taxon>Sphingomonadaceae</taxon>
        <taxon>Parasphingorhabdus</taxon>
    </lineage>
</organism>
<name>A0ABX7T0N4_9SPHN</name>
<keyword evidence="4" id="KW-1185">Reference proteome</keyword>
<gene>
    <name evidence="3" type="ORF">J4G78_10630</name>
</gene>
<proteinExistence type="predicted"/>
<evidence type="ECO:0000259" key="1">
    <source>
        <dbReference type="Pfam" id="PF07287"/>
    </source>
</evidence>
<sequence>MTADKIIRIGGASGFWGESDMAVPQFLQAAENGQKLDYIVFDYLAEITMSIMARARARAKNPDMGYATDFVAAVIKPHIGAIAKQGIKLISNAGGTNPVACAAAVGAVIAEAGLDLKVAVITGDDLTSRAADFADAREMFSGEAFPAPENIASINAYLGAFPIATALNQGADIVITGRCVDSAVTLGACIHEFGWSADDLNQLSGASLAGHILECGPQATGGNFTDWESVAGSMDNAGYPIAEIAADGSFIATKPESTGGIVNIGTIGEQMLYEIGDPQAYMLPDVICDFSAVALEQVSEDRVSVTGARGHAAPDRYKTCATYSDGWKMVAPFFFIGMDAKKKAESFAANALKRTRAKLRASNAGDFDEVLIETLGDDSHFGAFGQAAETRELVLKIGVKHRDPKATMLLLKEATGMGLATPPGLALFAGGRPKPSPVVRLFSLLVPKSEASISVTVGNDGQEFTETKGTTFDAAGIQRPDPPALPVGDGPMTQVPLIDLAWGRSGDKGDKSNIGILPRDKSYAPYIWAALGEDIVRERFAHFLTQPDDPASVERFYMPGTGAINFLLHDILGGGGVASMRNDPQGKSYAQILLAAPVSIPQSLQSSLAKAL</sequence>
<evidence type="ECO:0000313" key="4">
    <source>
        <dbReference type="Proteomes" id="UP000663923"/>
    </source>
</evidence>
<dbReference type="Pfam" id="PF07287">
    <property type="entry name" value="AtuA"/>
    <property type="match status" value="1"/>
</dbReference>
<feature type="domain" description="Acyclic terpene utilisation N-terminal" evidence="1">
    <location>
        <begin position="7"/>
        <end position="456"/>
    </location>
</feature>
<dbReference type="PANTHER" id="PTHR47708">
    <property type="match status" value="1"/>
</dbReference>
<evidence type="ECO:0000259" key="2">
    <source>
        <dbReference type="Pfam" id="PF23544"/>
    </source>
</evidence>
<accession>A0ABX7T0N4</accession>
<feature type="domain" description="AtuA-like ferredoxin-fold" evidence="2">
    <location>
        <begin position="495"/>
        <end position="598"/>
    </location>
</feature>